<reference evidence="4" key="1">
    <citation type="journal article" date="2018" name="Nat. Microbiol.">
        <title>Leveraging single-cell genomics to expand the fungal tree of life.</title>
        <authorList>
            <person name="Ahrendt S.R."/>
            <person name="Quandt C.A."/>
            <person name="Ciobanu D."/>
            <person name="Clum A."/>
            <person name="Salamov A."/>
            <person name="Andreopoulos B."/>
            <person name="Cheng J.F."/>
            <person name="Woyke T."/>
            <person name="Pelin A."/>
            <person name="Henrissat B."/>
            <person name="Reynolds N.K."/>
            <person name="Benny G.L."/>
            <person name="Smith M.E."/>
            <person name="James T.Y."/>
            <person name="Grigoriev I.V."/>
        </authorList>
    </citation>
    <scope>NUCLEOTIDE SEQUENCE [LARGE SCALE GENOMIC DNA]</scope>
</reference>
<dbReference type="OrthoDB" id="245989at2759"/>
<dbReference type="AlphaFoldDB" id="A0A4P9VUK1"/>
<dbReference type="Proteomes" id="UP000269721">
    <property type="component" value="Unassembled WGS sequence"/>
</dbReference>
<feature type="region of interest" description="Disordered" evidence="1">
    <location>
        <begin position="1"/>
        <end position="30"/>
    </location>
</feature>
<dbReference type="InterPro" id="IPR029481">
    <property type="entry name" value="ABC_trans_N"/>
</dbReference>
<name>A0A4P9VUK1_9FUNG</name>
<evidence type="ECO:0000256" key="1">
    <source>
        <dbReference type="SAM" id="MobiDB-lite"/>
    </source>
</evidence>
<proteinExistence type="predicted"/>
<dbReference type="Pfam" id="PF14510">
    <property type="entry name" value="ABC_trans_N"/>
    <property type="match status" value="1"/>
</dbReference>
<organism evidence="3 4">
    <name type="scientific">Blyttiomyces helicus</name>
    <dbReference type="NCBI Taxonomy" id="388810"/>
    <lineage>
        <taxon>Eukaryota</taxon>
        <taxon>Fungi</taxon>
        <taxon>Fungi incertae sedis</taxon>
        <taxon>Chytridiomycota</taxon>
        <taxon>Chytridiomycota incertae sedis</taxon>
        <taxon>Chytridiomycetes</taxon>
        <taxon>Chytridiomycetes incertae sedis</taxon>
        <taxon>Blyttiomyces</taxon>
    </lineage>
</organism>
<keyword evidence="4" id="KW-1185">Reference proteome</keyword>
<gene>
    <name evidence="3" type="ORF">BDK51DRAFT_50123</name>
</gene>
<evidence type="ECO:0000259" key="2">
    <source>
        <dbReference type="Pfam" id="PF14510"/>
    </source>
</evidence>
<evidence type="ECO:0000313" key="4">
    <source>
        <dbReference type="Proteomes" id="UP000269721"/>
    </source>
</evidence>
<feature type="non-terminal residue" evidence="3">
    <location>
        <position position="125"/>
    </location>
</feature>
<evidence type="ECO:0000313" key="3">
    <source>
        <dbReference type="EMBL" id="RKO82772.1"/>
    </source>
</evidence>
<sequence length="125" mass="13436">MDLLLHEDAQSPSDGHPPPPPRQDSADAGIPTVEVDASVKVFSDTEKDLASLPLPTNDPENAPARFDLAEFLENGVRARKEHGLTKQQLGLTFRDLTVVGEGADASSISSLLTPFEGLLNPSSWY</sequence>
<protein>
    <recommendedName>
        <fullName evidence="2">Pleiotropic ABC efflux transporter N-terminal domain-containing protein</fullName>
    </recommendedName>
</protein>
<accession>A0A4P9VUK1</accession>
<dbReference type="EMBL" id="ML002109">
    <property type="protein sequence ID" value="RKO82772.1"/>
    <property type="molecule type" value="Genomic_DNA"/>
</dbReference>
<feature type="domain" description="Pleiotropic ABC efflux transporter N-terminal" evidence="2">
    <location>
        <begin position="55"/>
        <end position="112"/>
    </location>
</feature>